<comment type="caution">
    <text evidence="3">The sequence shown here is derived from an EMBL/GenBank/DDBJ whole genome shotgun (WGS) entry which is preliminary data.</text>
</comment>
<dbReference type="Proteomes" id="UP000295391">
    <property type="component" value="Unassembled WGS sequence"/>
</dbReference>
<dbReference type="Gene3D" id="1.20.1270.180">
    <property type="match status" value="1"/>
</dbReference>
<dbReference type="OrthoDB" id="7340239at2"/>
<feature type="domain" description="Lysozyme inhibitor LprI-like N-terminal" evidence="2">
    <location>
        <begin position="66"/>
        <end position="159"/>
    </location>
</feature>
<feature type="signal peptide" evidence="1">
    <location>
        <begin position="1"/>
        <end position="23"/>
    </location>
</feature>
<feature type="chain" id="PRO_5020591865" evidence="1">
    <location>
        <begin position="24"/>
        <end position="169"/>
    </location>
</feature>
<sequence length="169" mass="19062">MTILSKLFGAVSLILILATNAFAQDNQFTTADEIQMQNCWEAVTDLNLQGEEHTLIECVGAASNVCMEEEEGGMTTMGMSACIMREHSWWDSILNINYQNLKQVLQPSQFEDLRDAQRKWIAYRDASCAFHYNYWGEGTMRSTAFAGCMLDTTAQRAAEISNILDMSMM</sequence>
<dbReference type="AlphaFoldDB" id="A0A4R6VXB6"/>
<proteinExistence type="predicted"/>
<dbReference type="PANTHER" id="PTHR39176">
    <property type="entry name" value="PERIPLASMIC PROTEIN-RELATED"/>
    <property type="match status" value="1"/>
</dbReference>
<dbReference type="InterPro" id="IPR009739">
    <property type="entry name" value="LprI-like_N"/>
</dbReference>
<gene>
    <name evidence="3" type="ORF">ATL17_1533</name>
</gene>
<evidence type="ECO:0000259" key="2">
    <source>
        <dbReference type="Pfam" id="PF07007"/>
    </source>
</evidence>
<dbReference type="EMBL" id="SNYR01000001">
    <property type="protein sequence ID" value="TDQ67517.1"/>
    <property type="molecule type" value="Genomic_DNA"/>
</dbReference>
<keyword evidence="1" id="KW-0732">Signal</keyword>
<organism evidence="3 4">
    <name type="scientific">Maritalea mobilis</name>
    <dbReference type="NCBI Taxonomy" id="483324"/>
    <lineage>
        <taxon>Bacteria</taxon>
        <taxon>Pseudomonadati</taxon>
        <taxon>Pseudomonadota</taxon>
        <taxon>Alphaproteobacteria</taxon>
        <taxon>Hyphomicrobiales</taxon>
        <taxon>Devosiaceae</taxon>
        <taxon>Maritalea</taxon>
    </lineage>
</organism>
<dbReference type="Pfam" id="PF07007">
    <property type="entry name" value="LprI"/>
    <property type="match status" value="1"/>
</dbReference>
<evidence type="ECO:0000256" key="1">
    <source>
        <dbReference type="SAM" id="SignalP"/>
    </source>
</evidence>
<reference evidence="3 4" key="1">
    <citation type="submission" date="2019-03" db="EMBL/GenBank/DDBJ databases">
        <title>Genomic Encyclopedia of Type Strains, Phase III (KMG-III): the genomes of soil and plant-associated and newly described type strains.</title>
        <authorList>
            <person name="Whitman W."/>
        </authorList>
    </citation>
    <scope>NUCLEOTIDE SEQUENCE [LARGE SCALE GENOMIC DNA]</scope>
    <source>
        <strain evidence="3 4">CGMCC 1.7002</strain>
    </source>
</reference>
<dbReference type="RefSeq" id="WP_133572126.1">
    <property type="nucleotide sequence ID" value="NZ_SNYR01000001.1"/>
</dbReference>
<name>A0A4R6VXB6_9HYPH</name>
<keyword evidence="4" id="KW-1185">Reference proteome</keyword>
<protein>
    <submittedName>
        <fullName evidence="3">Uncharacterized protein DUF1311</fullName>
    </submittedName>
</protein>
<dbReference type="PANTHER" id="PTHR39176:SF1">
    <property type="entry name" value="PERIPLASMIC PROTEIN"/>
    <property type="match status" value="1"/>
</dbReference>
<accession>A0A4R6VXB6</accession>
<evidence type="ECO:0000313" key="4">
    <source>
        <dbReference type="Proteomes" id="UP000295391"/>
    </source>
</evidence>
<evidence type="ECO:0000313" key="3">
    <source>
        <dbReference type="EMBL" id="TDQ67517.1"/>
    </source>
</evidence>